<dbReference type="VEuPathDB" id="FungiDB:BD410DRAFT_310061"/>
<sequence>MKHITDHIQSFTFLSQKDVLLTMSPKATPYACMLVVVDLDKQASPNRCSVTTTLLLPELLPDSKVMDVVVHSGPRMGSFAASDRVPFRTARENRLVTITLQFHLGYPLVFCVPQSTINNFMNSKSREVSKLSECMEQGIPWENWGPQGSSMITDVAILDGCYTWGSRCIFESTRQASRTVSEKDLLLSATSTSFHSNGG</sequence>
<proteinExistence type="predicted"/>
<dbReference type="Proteomes" id="UP000294933">
    <property type="component" value="Unassembled WGS sequence"/>
</dbReference>
<accession>A0A4Y7Q391</accession>
<keyword evidence="2" id="KW-1185">Reference proteome</keyword>
<gene>
    <name evidence="1" type="ORF">BD410DRAFT_310061</name>
</gene>
<dbReference type="AlphaFoldDB" id="A0A4Y7Q391"/>
<reference evidence="1 2" key="1">
    <citation type="submission" date="2018-06" db="EMBL/GenBank/DDBJ databases">
        <title>A transcriptomic atlas of mushroom development highlights an independent origin of complex multicellularity.</title>
        <authorList>
            <consortium name="DOE Joint Genome Institute"/>
            <person name="Krizsan K."/>
            <person name="Almasi E."/>
            <person name="Merenyi Z."/>
            <person name="Sahu N."/>
            <person name="Viragh M."/>
            <person name="Koszo T."/>
            <person name="Mondo S."/>
            <person name="Kiss B."/>
            <person name="Balint B."/>
            <person name="Kues U."/>
            <person name="Barry K."/>
            <person name="Hegedus J.C."/>
            <person name="Henrissat B."/>
            <person name="Johnson J."/>
            <person name="Lipzen A."/>
            <person name="Ohm R."/>
            <person name="Nagy I."/>
            <person name="Pangilinan J."/>
            <person name="Yan J."/>
            <person name="Xiong Y."/>
            <person name="Grigoriev I.V."/>
            <person name="Hibbett D.S."/>
            <person name="Nagy L.G."/>
        </authorList>
    </citation>
    <scope>NUCLEOTIDE SEQUENCE [LARGE SCALE GENOMIC DNA]</scope>
    <source>
        <strain evidence="1 2">SZMC22713</strain>
    </source>
</reference>
<organism evidence="1 2">
    <name type="scientific">Rickenella mellea</name>
    <dbReference type="NCBI Taxonomy" id="50990"/>
    <lineage>
        <taxon>Eukaryota</taxon>
        <taxon>Fungi</taxon>
        <taxon>Dikarya</taxon>
        <taxon>Basidiomycota</taxon>
        <taxon>Agaricomycotina</taxon>
        <taxon>Agaricomycetes</taxon>
        <taxon>Hymenochaetales</taxon>
        <taxon>Rickenellaceae</taxon>
        <taxon>Rickenella</taxon>
    </lineage>
</organism>
<evidence type="ECO:0000313" key="1">
    <source>
        <dbReference type="EMBL" id="TDL21250.1"/>
    </source>
</evidence>
<name>A0A4Y7Q391_9AGAM</name>
<evidence type="ECO:0000313" key="2">
    <source>
        <dbReference type="Proteomes" id="UP000294933"/>
    </source>
</evidence>
<dbReference type="EMBL" id="ML170182">
    <property type="protein sequence ID" value="TDL21250.1"/>
    <property type="molecule type" value="Genomic_DNA"/>
</dbReference>
<protein>
    <submittedName>
        <fullName evidence="1">Uncharacterized protein</fullName>
    </submittedName>
</protein>